<name>A0ACA9R088_9GLOM</name>
<gene>
    <name evidence="1" type="ORF">RPERSI_LOCUS16422</name>
</gene>
<accession>A0ACA9R088</accession>
<evidence type="ECO:0000313" key="2">
    <source>
        <dbReference type="Proteomes" id="UP000789920"/>
    </source>
</evidence>
<dbReference type="EMBL" id="CAJVQC010040592">
    <property type="protein sequence ID" value="CAG8771179.1"/>
    <property type="molecule type" value="Genomic_DNA"/>
</dbReference>
<dbReference type="Proteomes" id="UP000789920">
    <property type="component" value="Unassembled WGS sequence"/>
</dbReference>
<keyword evidence="2" id="KW-1185">Reference proteome</keyword>
<reference evidence="1" key="1">
    <citation type="submission" date="2021-06" db="EMBL/GenBank/DDBJ databases">
        <authorList>
            <person name="Kallberg Y."/>
            <person name="Tangrot J."/>
            <person name="Rosling A."/>
        </authorList>
    </citation>
    <scope>NUCLEOTIDE SEQUENCE</scope>
    <source>
        <strain evidence="1">MA461A</strain>
    </source>
</reference>
<evidence type="ECO:0000313" key="1">
    <source>
        <dbReference type="EMBL" id="CAG8771179.1"/>
    </source>
</evidence>
<sequence length="231" mass="27609">MTSAIETIKPEKTLFHCIHEPKSYWYQLIKPKITITKTRKVTEIFGNPIKVLQHKADIIRLEVMRDYGGIYLDLDVIVFKPFDDLLYNDFTMGIQKDVGLCNAVIISRPFAPFITRWIQQYKNFNDSDWDYHSVKLPWIMAKEYPDDINILDEKAFFWPTWSVEDLEMMYKSNDYNFTNHQYTYHMWASAWGGKYNLFPTSIKNVETSFNRAVRKFLKYLPDNFNETDFNE</sequence>
<proteinExistence type="predicted"/>
<comment type="caution">
    <text evidence="1">The sequence shown here is derived from an EMBL/GenBank/DDBJ whole genome shotgun (WGS) entry which is preliminary data.</text>
</comment>
<organism evidence="1 2">
    <name type="scientific">Racocetra persica</name>
    <dbReference type="NCBI Taxonomy" id="160502"/>
    <lineage>
        <taxon>Eukaryota</taxon>
        <taxon>Fungi</taxon>
        <taxon>Fungi incertae sedis</taxon>
        <taxon>Mucoromycota</taxon>
        <taxon>Glomeromycotina</taxon>
        <taxon>Glomeromycetes</taxon>
        <taxon>Diversisporales</taxon>
        <taxon>Gigasporaceae</taxon>
        <taxon>Racocetra</taxon>
    </lineage>
</organism>
<protein>
    <submittedName>
        <fullName evidence="1">10932_t:CDS:1</fullName>
    </submittedName>
</protein>